<accession>A0ABM7L2Q0</accession>
<evidence type="ECO:0000313" key="1">
    <source>
        <dbReference type="EMBL" id="BCD83805.1"/>
    </source>
</evidence>
<evidence type="ECO:0000313" key="2">
    <source>
        <dbReference type="Proteomes" id="UP001064896"/>
    </source>
</evidence>
<dbReference type="Proteomes" id="UP001064896">
    <property type="component" value="Chromosome"/>
</dbReference>
<sequence length="45" mass="5015">MRERLRAKGKTGMQIICAAMRKLLNIAYGVLKSGQPYDVKLALAH</sequence>
<protein>
    <recommendedName>
        <fullName evidence="3">IS110 family transposase</fullName>
    </recommendedName>
</protein>
<proteinExistence type="predicted"/>
<gene>
    <name evidence="1" type="ORF">PSm6_02120</name>
</gene>
<name>A0ABM7L2Q0_9PSED</name>
<organism evidence="1 2">
    <name type="scientific">Pseudomonas solani</name>
    <dbReference type="NCBI Taxonomy" id="2731552"/>
    <lineage>
        <taxon>Bacteria</taxon>
        <taxon>Pseudomonadati</taxon>
        <taxon>Pseudomonadota</taxon>
        <taxon>Gammaproteobacteria</taxon>
        <taxon>Pseudomonadales</taxon>
        <taxon>Pseudomonadaceae</taxon>
        <taxon>Pseudomonas</taxon>
    </lineage>
</organism>
<dbReference type="EMBL" id="AP023081">
    <property type="protein sequence ID" value="BCD83805.1"/>
    <property type="molecule type" value="Genomic_DNA"/>
</dbReference>
<evidence type="ECO:0008006" key="3">
    <source>
        <dbReference type="Google" id="ProtNLM"/>
    </source>
</evidence>
<keyword evidence="2" id="KW-1185">Reference proteome</keyword>
<reference evidence="1" key="1">
    <citation type="submission" date="2020-05" db="EMBL/GenBank/DDBJ databases">
        <title>Complete genome sequence of Pseudomonas sp. Sm006.</title>
        <authorList>
            <person name="Takeuchi K."/>
            <person name="Someya N."/>
        </authorList>
    </citation>
    <scope>NUCLEOTIDE SEQUENCE</scope>
    <source>
        <strain evidence="1">Sm006</strain>
    </source>
</reference>